<keyword evidence="3" id="KW-1185">Reference proteome</keyword>
<feature type="transmembrane region" description="Helical" evidence="1">
    <location>
        <begin position="114"/>
        <end position="132"/>
    </location>
</feature>
<name>A0AAE4AQC7_9BACT</name>
<organism evidence="2 3">
    <name type="scientific">Oligosphaera ethanolica</name>
    <dbReference type="NCBI Taxonomy" id="760260"/>
    <lineage>
        <taxon>Bacteria</taxon>
        <taxon>Pseudomonadati</taxon>
        <taxon>Lentisphaerota</taxon>
        <taxon>Oligosphaeria</taxon>
        <taxon>Oligosphaerales</taxon>
        <taxon>Oligosphaeraceae</taxon>
        <taxon>Oligosphaera</taxon>
    </lineage>
</organism>
<evidence type="ECO:0000313" key="2">
    <source>
        <dbReference type="EMBL" id="MDQ0291400.1"/>
    </source>
</evidence>
<proteinExistence type="predicted"/>
<evidence type="ECO:0000313" key="3">
    <source>
        <dbReference type="Proteomes" id="UP001238163"/>
    </source>
</evidence>
<keyword evidence="1" id="KW-0812">Transmembrane</keyword>
<feature type="transmembrane region" description="Helical" evidence="1">
    <location>
        <begin position="84"/>
        <end position="102"/>
    </location>
</feature>
<sequence>MICPQYGLPNLDQAKRCLRCNALLNSQSAAAAAPADRTPPRATSRRRWQKLLMAWKRRQGFVWPSYPRPDTPGDNDASSFRETLAFRAAVAILCGFFLPSWRQFRLGRRARGRAFLYAAVLAFVALVITLGTPHWRLCLWLLATVQSWSMIDALQRPGAPLGETLRICLLSFFLFFAAGLADRMLVHSAIAAAGWEIIPAYYQHGDLRAGMLVRVVPQDHYQPGDLVAARFGAYYDARFGSYYDRVIATGSHHVAIKDAHVYIDGHTAEQQPLNHEWRGMNWQPFTMQDNEVLVYASWLQINADWGDPYPDQLAATRPNLPPERVRGKVIVRWPLWHRQAMP</sequence>
<dbReference type="Proteomes" id="UP001238163">
    <property type="component" value="Unassembled WGS sequence"/>
</dbReference>
<dbReference type="RefSeq" id="WP_307264139.1">
    <property type="nucleotide sequence ID" value="NZ_JAUSVL010000001.1"/>
</dbReference>
<keyword evidence="1" id="KW-1133">Transmembrane helix</keyword>
<keyword evidence="1" id="KW-0472">Membrane</keyword>
<protein>
    <submittedName>
        <fullName evidence="2">Uncharacterized protein</fullName>
    </submittedName>
</protein>
<dbReference type="EMBL" id="JAUSVL010000001">
    <property type="protein sequence ID" value="MDQ0291400.1"/>
    <property type="molecule type" value="Genomic_DNA"/>
</dbReference>
<evidence type="ECO:0000256" key="1">
    <source>
        <dbReference type="SAM" id="Phobius"/>
    </source>
</evidence>
<comment type="caution">
    <text evidence="2">The sequence shown here is derived from an EMBL/GenBank/DDBJ whole genome shotgun (WGS) entry which is preliminary data.</text>
</comment>
<gene>
    <name evidence="2" type="ORF">J3R75_003507</name>
</gene>
<reference evidence="2" key="1">
    <citation type="submission" date="2023-07" db="EMBL/GenBank/DDBJ databases">
        <title>Genomic Encyclopedia of Type Strains, Phase IV (KMG-IV): sequencing the most valuable type-strain genomes for metagenomic binning, comparative biology and taxonomic classification.</title>
        <authorList>
            <person name="Goeker M."/>
        </authorList>
    </citation>
    <scope>NUCLEOTIDE SEQUENCE</scope>
    <source>
        <strain evidence="2">DSM 24202</strain>
    </source>
</reference>
<accession>A0AAE4AQC7</accession>
<dbReference type="AlphaFoldDB" id="A0AAE4AQC7"/>